<evidence type="ECO:0000256" key="1">
    <source>
        <dbReference type="ARBA" id="ARBA00022559"/>
    </source>
</evidence>
<feature type="active site" description="Proton donor" evidence="6">
    <location>
        <position position="135"/>
    </location>
</feature>
<keyword evidence="1 6" id="KW-0575">Peroxidase</keyword>
<dbReference type="InterPro" id="IPR004674">
    <property type="entry name" value="AhpD"/>
</dbReference>
<evidence type="ECO:0000256" key="3">
    <source>
        <dbReference type="ARBA" id="ARBA00023002"/>
    </source>
</evidence>
<dbReference type="Proteomes" id="UP001597373">
    <property type="component" value="Unassembled WGS sequence"/>
</dbReference>
<evidence type="ECO:0000259" key="7">
    <source>
        <dbReference type="Pfam" id="PF02627"/>
    </source>
</evidence>
<dbReference type="SUPFAM" id="SSF69118">
    <property type="entry name" value="AhpD-like"/>
    <property type="match status" value="1"/>
</dbReference>
<evidence type="ECO:0000256" key="5">
    <source>
        <dbReference type="ARBA" id="ARBA00023284"/>
    </source>
</evidence>
<keyword evidence="9" id="KW-1185">Reference proteome</keyword>
<reference evidence="9" key="1">
    <citation type="journal article" date="2019" name="Int. J. Syst. Evol. Microbiol.">
        <title>The Global Catalogue of Microorganisms (GCM) 10K type strain sequencing project: providing services to taxonomists for standard genome sequencing and annotation.</title>
        <authorList>
            <consortium name="The Broad Institute Genomics Platform"/>
            <consortium name="The Broad Institute Genome Sequencing Center for Infectious Disease"/>
            <person name="Wu L."/>
            <person name="Ma J."/>
        </authorList>
    </citation>
    <scope>NUCLEOTIDE SEQUENCE [LARGE SCALE GENOMIC DNA]</scope>
    <source>
        <strain evidence="9">KCTC 23707</strain>
    </source>
</reference>
<evidence type="ECO:0000256" key="4">
    <source>
        <dbReference type="ARBA" id="ARBA00023157"/>
    </source>
</evidence>
<evidence type="ECO:0000313" key="8">
    <source>
        <dbReference type="EMBL" id="MFD2260503.1"/>
    </source>
</evidence>
<dbReference type="NCBIfam" id="TIGR00777">
    <property type="entry name" value="ahpD"/>
    <property type="match status" value="1"/>
</dbReference>
<keyword evidence="2 6" id="KW-0049">Antioxidant</keyword>
<dbReference type="PANTHER" id="PTHR33930:SF7">
    <property type="entry name" value="ALKYL HYDROPEROXIDE REDUCTASE AHPD"/>
    <property type="match status" value="1"/>
</dbReference>
<accession>A0ABW5DH91</accession>
<dbReference type="Pfam" id="PF02627">
    <property type="entry name" value="CMD"/>
    <property type="match status" value="1"/>
</dbReference>
<keyword evidence="5 6" id="KW-0676">Redox-active center</keyword>
<comment type="catalytic activity">
    <reaction evidence="6">
        <text>N(6)-[(R)-dihydrolipoyl]-L-lysyl-[lipoyl-carrier protein] + a hydroperoxide = N(6)-[(R)-lipoyl]-L-lysyl-[lipoyl-carrier protein] + an alcohol + H2O</text>
        <dbReference type="Rhea" id="RHEA:62636"/>
        <dbReference type="Rhea" id="RHEA-COMP:10502"/>
        <dbReference type="Rhea" id="RHEA-COMP:16355"/>
        <dbReference type="ChEBI" id="CHEBI:15377"/>
        <dbReference type="ChEBI" id="CHEBI:30879"/>
        <dbReference type="ChEBI" id="CHEBI:35924"/>
        <dbReference type="ChEBI" id="CHEBI:83099"/>
        <dbReference type="ChEBI" id="CHEBI:83100"/>
        <dbReference type="EC" id="1.11.1.28"/>
    </reaction>
</comment>
<evidence type="ECO:0000313" key="9">
    <source>
        <dbReference type="Proteomes" id="UP001597373"/>
    </source>
</evidence>
<feature type="active site" description="Cysteine sulfenic acid (-SOH) intermediate" evidence="6">
    <location>
        <position position="138"/>
    </location>
</feature>
<comment type="function">
    <text evidence="6">Antioxidant protein with alkyl hydroperoxidase activity. Required for the reduction of the AhpC active site cysteine residues and for the regeneration of the AhpC enzyme activity.</text>
</comment>
<dbReference type="EMBL" id="JBHUIR010000042">
    <property type="protein sequence ID" value="MFD2260503.1"/>
    <property type="molecule type" value="Genomic_DNA"/>
</dbReference>
<dbReference type="HAMAP" id="MF_01676">
    <property type="entry name" value="AhpD"/>
    <property type="match status" value="1"/>
</dbReference>
<gene>
    <name evidence="6" type="primary">ahpD</name>
    <name evidence="8" type="ORF">ACFSMZ_12110</name>
</gene>
<dbReference type="PANTHER" id="PTHR33930">
    <property type="entry name" value="ALKYL HYDROPEROXIDE REDUCTASE AHPD"/>
    <property type="match status" value="1"/>
</dbReference>
<evidence type="ECO:0000256" key="6">
    <source>
        <dbReference type="HAMAP-Rule" id="MF_01676"/>
    </source>
</evidence>
<name>A0ABW5DH91_9HYPH</name>
<feature type="domain" description="Carboxymuconolactone decarboxylase-like" evidence="7">
    <location>
        <begin position="99"/>
        <end position="171"/>
    </location>
</feature>
<dbReference type="InterPro" id="IPR003779">
    <property type="entry name" value="CMD-like"/>
</dbReference>
<dbReference type="EC" id="1.11.1.28" evidence="6"/>
<feature type="disulfide bond" description="Interchain (with AhpC); in linked form" evidence="6">
    <location>
        <position position="138"/>
    </location>
</feature>
<evidence type="ECO:0000256" key="2">
    <source>
        <dbReference type="ARBA" id="ARBA00022862"/>
    </source>
</evidence>
<proteinExistence type="inferred from homology"/>
<dbReference type="InterPro" id="IPR029032">
    <property type="entry name" value="AhpD-like"/>
</dbReference>
<protein>
    <recommendedName>
        <fullName evidence="6">Alkyl hydroperoxide reductase AhpD</fullName>
        <ecNumber evidence="6">1.11.1.28</ecNumber>
    </recommendedName>
    <alternativeName>
        <fullName evidence="6">Alkylhydroperoxidase AhpD</fullName>
    </alternativeName>
</protein>
<keyword evidence="3 6" id="KW-0560">Oxidoreductase</keyword>
<keyword evidence="4 6" id="KW-1015">Disulfide bond</keyword>
<dbReference type="NCBIfam" id="TIGR00778">
    <property type="entry name" value="ahpD_dom"/>
    <property type="match status" value="1"/>
</dbReference>
<comment type="similarity">
    <text evidence="6">Belongs to the AhpD family.</text>
</comment>
<dbReference type="RefSeq" id="WP_345099342.1">
    <property type="nucleotide sequence ID" value="NZ_BAABGS010000054.1"/>
</dbReference>
<feature type="disulfide bond" evidence="6">
    <location>
        <begin position="135"/>
        <end position="138"/>
    </location>
</feature>
<comment type="caution">
    <text evidence="8">The sequence shown here is derived from an EMBL/GenBank/DDBJ whole genome shotgun (WGS) entry which is preliminary data.</text>
</comment>
<sequence>MTTLDTIRGALPDYARDLKLNLGTVLTTDGAPGLTEQQIWSVALASTIAARNTALARDIEAAAGDKLDAAHINAARAAAAIMGMNNIYYRFLHLVEDEEYKQIPARLRMNIIANPGVDKATFELLSLAVSAINGCGMCVASHERALRQHGVTREAVQSSVRIAAVIHAVAGVLEYEQSGATA</sequence>
<organism evidence="8 9">
    <name type="scientific">Chelativorans composti</name>
    <dbReference type="NCBI Taxonomy" id="768533"/>
    <lineage>
        <taxon>Bacteria</taxon>
        <taxon>Pseudomonadati</taxon>
        <taxon>Pseudomonadota</taxon>
        <taxon>Alphaproteobacteria</taxon>
        <taxon>Hyphomicrobiales</taxon>
        <taxon>Phyllobacteriaceae</taxon>
        <taxon>Chelativorans</taxon>
    </lineage>
</organism>
<dbReference type="InterPro" id="IPR004675">
    <property type="entry name" value="AhpD_core"/>
</dbReference>
<dbReference type="Gene3D" id="1.20.1290.10">
    <property type="entry name" value="AhpD-like"/>
    <property type="match status" value="1"/>
</dbReference>